<protein>
    <submittedName>
        <fullName evidence="1">Uncharacterized protein</fullName>
    </submittedName>
</protein>
<reference evidence="1 2" key="1">
    <citation type="journal article" date="2024" name="Commun. Biol.">
        <title>Comparative genomic analysis of thermophilic fungi reveals convergent evolutionary adaptations and gene losses.</title>
        <authorList>
            <person name="Steindorff A.S."/>
            <person name="Aguilar-Pontes M.V."/>
            <person name="Robinson A.J."/>
            <person name="Andreopoulos B."/>
            <person name="LaButti K."/>
            <person name="Kuo A."/>
            <person name="Mondo S."/>
            <person name="Riley R."/>
            <person name="Otillar R."/>
            <person name="Haridas S."/>
            <person name="Lipzen A."/>
            <person name="Grimwood J."/>
            <person name="Schmutz J."/>
            <person name="Clum A."/>
            <person name="Reid I.D."/>
            <person name="Moisan M.C."/>
            <person name="Butler G."/>
            <person name="Nguyen T.T.M."/>
            <person name="Dewar K."/>
            <person name="Conant G."/>
            <person name="Drula E."/>
            <person name="Henrissat B."/>
            <person name="Hansel C."/>
            <person name="Singer S."/>
            <person name="Hutchinson M.I."/>
            <person name="de Vries R.P."/>
            <person name="Natvig D.O."/>
            <person name="Powell A.J."/>
            <person name="Tsang A."/>
            <person name="Grigoriev I.V."/>
        </authorList>
    </citation>
    <scope>NUCLEOTIDE SEQUENCE [LARGE SCALE GENOMIC DNA]</scope>
    <source>
        <strain evidence="1 2">CBS 494.80</strain>
    </source>
</reference>
<sequence length="78" mass="8990">MYRPCFTRNESVIHAYIRADNFAAFRHYPAGHVTPVPDPFFERLGVESYCTYSFIVSTSTSTSSNFYFVVKCVTHHKS</sequence>
<dbReference type="EMBL" id="JAZHXI010000006">
    <property type="protein sequence ID" value="KAL2070284.1"/>
    <property type="molecule type" value="Genomic_DNA"/>
</dbReference>
<accession>A0ABR4CJY6</accession>
<name>A0ABR4CJY6_9HELO</name>
<proteinExistence type="predicted"/>
<organism evidence="1 2">
    <name type="scientific">Oculimacula yallundae</name>
    <dbReference type="NCBI Taxonomy" id="86028"/>
    <lineage>
        <taxon>Eukaryota</taxon>
        <taxon>Fungi</taxon>
        <taxon>Dikarya</taxon>
        <taxon>Ascomycota</taxon>
        <taxon>Pezizomycotina</taxon>
        <taxon>Leotiomycetes</taxon>
        <taxon>Helotiales</taxon>
        <taxon>Ploettnerulaceae</taxon>
        <taxon>Oculimacula</taxon>
    </lineage>
</organism>
<dbReference type="Proteomes" id="UP001595075">
    <property type="component" value="Unassembled WGS sequence"/>
</dbReference>
<comment type="caution">
    <text evidence="1">The sequence shown here is derived from an EMBL/GenBank/DDBJ whole genome shotgun (WGS) entry which is preliminary data.</text>
</comment>
<evidence type="ECO:0000313" key="1">
    <source>
        <dbReference type="EMBL" id="KAL2070284.1"/>
    </source>
</evidence>
<gene>
    <name evidence="1" type="ORF">VTL71DRAFT_13310</name>
</gene>
<evidence type="ECO:0000313" key="2">
    <source>
        <dbReference type="Proteomes" id="UP001595075"/>
    </source>
</evidence>
<keyword evidence="2" id="KW-1185">Reference proteome</keyword>